<evidence type="ECO:0000259" key="2">
    <source>
        <dbReference type="Pfam" id="PF04536"/>
    </source>
</evidence>
<dbReference type="EMBL" id="ATJJ01000013">
    <property type="protein sequence ID" value="EPI49094.1"/>
    <property type="molecule type" value="Genomic_DNA"/>
</dbReference>
<feature type="transmembrane region" description="Helical" evidence="1">
    <location>
        <begin position="67"/>
        <end position="85"/>
    </location>
</feature>
<accession>S4I4G9</accession>
<proteinExistence type="predicted"/>
<feature type="domain" description="TPM" evidence="2">
    <location>
        <begin position="121"/>
        <end position="217"/>
    </location>
</feature>
<evidence type="ECO:0000313" key="4">
    <source>
        <dbReference type="Proteomes" id="UP000014521"/>
    </source>
</evidence>
<dbReference type="Proteomes" id="UP000014521">
    <property type="component" value="Unassembled WGS sequence"/>
</dbReference>
<evidence type="ECO:0000256" key="1">
    <source>
        <dbReference type="SAM" id="Phobius"/>
    </source>
</evidence>
<dbReference type="HOGENOM" id="CLU_061736_1_0_11"/>
<organism evidence="3 4">
    <name type="scientific">Gardnerella vaginalis JCP8108</name>
    <dbReference type="NCBI Taxonomy" id="1261066"/>
    <lineage>
        <taxon>Bacteria</taxon>
        <taxon>Bacillati</taxon>
        <taxon>Actinomycetota</taxon>
        <taxon>Actinomycetes</taxon>
        <taxon>Bifidobacteriales</taxon>
        <taxon>Bifidobacteriaceae</taxon>
        <taxon>Gardnerella</taxon>
    </lineage>
</organism>
<dbReference type="InterPro" id="IPR007621">
    <property type="entry name" value="TPM_dom"/>
</dbReference>
<feature type="transmembrane region" description="Helical" evidence="1">
    <location>
        <begin position="29"/>
        <end position="46"/>
    </location>
</feature>
<keyword evidence="1" id="KW-0472">Membrane</keyword>
<dbReference type="AlphaFoldDB" id="S4I4G9"/>
<reference evidence="3 4" key="1">
    <citation type="submission" date="2013-06" db="EMBL/GenBank/DDBJ databases">
        <authorList>
            <person name="Weinstock G."/>
            <person name="Sodergren E."/>
            <person name="Lobos E.A."/>
            <person name="Fulton L."/>
            <person name="Fulton R."/>
            <person name="Courtney L."/>
            <person name="Fronick C."/>
            <person name="O'Laughlin M."/>
            <person name="Godfrey J."/>
            <person name="Wilson R.M."/>
            <person name="Miner T."/>
            <person name="Farmer C."/>
            <person name="Delehaunty K."/>
            <person name="Cordes M."/>
            <person name="Minx P."/>
            <person name="Tomlinson C."/>
            <person name="Chen J."/>
            <person name="Wollam A."/>
            <person name="Pepin K.H."/>
            <person name="Bhonagiri V."/>
            <person name="Zhang X."/>
            <person name="Warren W."/>
            <person name="Mitreva M."/>
            <person name="Mardis E.R."/>
            <person name="Wilson R.K."/>
        </authorList>
    </citation>
    <scope>NUCLEOTIDE SEQUENCE [LARGE SCALE GENOMIC DNA]</scope>
    <source>
        <strain evidence="3 4">JCP8108</strain>
    </source>
</reference>
<evidence type="ECO:0000313" key="3">
    <source>
        <dbReference type="EMBL" id="EPI49094.1"/>
    </source>
</evidence>
<feature type="transmembrane region" description="Helical" evidence="1">
    <location>
        <begin position="5"/>
        <end position="23"/>
    </location>
</feature>
<dbReference type="PATRIC" id="fig|1261066.4.peg.375"/>
<gene>
    <name evidence="3" type="ORF">HMPREF1581_00391</name>
</gene>
<feature type="transmembrane region" description="Helical" evidence="1">
    <location>
        <begin position="255"/>
        <end position="277"/>
    </location>
</feature>
<keyword evidence="1" id="KW-0812">Transmembrane</keyword>
<dbReference type="Gene3D" id="3.10.310.50">
    <property type="match status" value="1"/>
</dbReference>
<keyword evidence="1" id="KW-1133">Transmembrane helix</keyword>
<dbReference type="Pfam" id="PF04536">
    <property type="entry name" value="TPM_phosphatase"/>
    <property type="match status" value="1"/>
</dbReference>
<comment type="caution">
    <text evidence="3">The sequence shown here is derived from an EMBL/GenBank/DDBJ whole genome shotgun (WGS) entry which is preliminary data.</text>
</comment>
<name>S4I4G9_GARVA</name>
<sequence length="301" mass="33922">MVNNFLIVIHLVFTVQTYFLYKLICINQIYKFLIFVLHKSLYFALVSCNLKTRYYEYMPYRKFVKDFFINVVKGLSAFVIIVFFSESVLFPTTVFANEGLSKADSQNKSTKNLGIVATDSITDTENLLGDSVTKVSDMISTTKKQTGVSVKLLYLSNFTGNKNPSKWASDLLTSTNPDRNTVLLAVATHDGKLVVAVSSNSDEWLKRKTTVDLLSDAAYRPLISSQGADWSQSAIMLMKQIVRSKKTSVTSRTSVVSTIVMVVIVVALFVLVALILWRRNYILKQVSLGLRRAKRRHAARK</sequence>
<protein>
    <recommendedName>
        <fullName evidence="2">TPM domain-containing protein</fullName>
    </recommendedName>
</protein>